<keyword evidence="1" id="KW-1133">Transmembrane helix</keyword>
<dbReference type="RefSeq" id="WP_089661168.1">
    <property type="nucleotide sequence ID" value="NZ_LT629745.1"/>
</dbReference>
<gene>
    <name evidence="3" type="ORF">SAMN04488552_0518</name>
</gene>
<dbReference type="InterPro" id="IPR001296">
    <property type="entry name" value="Glyco_trans_1"/>
</dbReference>
<protein>
    <submittedName>
        <fullName evidence="3">Glycosyltransferase involved in cell wall bisynthesis</fullName>
    </submittedName>
</protein>
<feature type="domain" description="Glycosyl transferase family 1" evidence="2">
    <location>
        <begin position="197"/>
        <end position="354"/>
    </location>
</feature>
<dbReference type="STRING" id="1250231.SAMN04488552_0518"/>
<accession>A0A1H1L2T6</accession>
<dbReference type="CDD" id="cd03801">
    <property type="entry name" value="GT4_PimA-like"/>
    <property type="match status" value="1"/>
</dbReference>
<keyword evidence="1" id="KW-0812">Transmembrane</keyword>
<dbReference type="AlphaFoldDB" id="A0A1H1L2T6"/>
<evidence type="ECO:0000259" key="2">
    <source>
        <dbReference type="Pfam" id="PF00534"/>
    </source>
</evidence>
<sequence length="372" mass="43307">MRLAVFTHVIHKKYKDDYYAYSPYVREINLWIKNADKVDILAPLIEDHTPEKELKYIHRDLNFHSLPAFNLLSFSTVFKSIFIIPVIFLKVILAMRQADHFHIRCPGNIGLIACIAQVFFPQKPKSVKYAGNWDHKANQPWTYNLQKWILKNRILSNNIKVLVYGNWGSPNRNIQPFYTASFSEKDKAETLKDYSFPFEFIYVGNLVRGKGVFQCIDLVEEIKNMGFPCHLKIFGDGMLKDELEEYILKKDLCETVSLMGRKDINDLKVAYKAAHFVILLSKSEGWPKALAEGMWYGAIPISTRVSCVPWMLGNGKRGLLIDGENISLDVTLNKIKYLLRHPETMREMSRNSINWAQRFTLKKFERDIKKFL</sequence>
<keyword evidence="1" id="KW-0472">Membrane</keyword>
<dbReference type="SUPFAM" id="SSF53756">
    <property type="entry name" value="UDP-Glycosyltransferase/glycogen phosphorylase"/>
    <property type="match status" value="1"/>
</dbReference>
<dbReference type="Pfam" id="PF00534">
    <property type="entry name" value="Glycos_transf_1"/>
    <property type="match status" value="1"/>
</dbReference>
<dbReference type="Proteomes" id="UP000198858">
    <property type="component" value="Chromosome I"/>
</dbReference>
<dbReference type="GO" id="GO:0016757">
    <property type="term" value="F:glycosyltransferase activity"/>
    <property type="evidence" value="ECO:0007669"/>
    <property type="project" value="InterPro"/>
</dbReference>
<dbReference type="PANTHER" id="PTHR12526:SF630">
    <property type="entry name" value="GLYCOSYLTRANSFERASE"/>
    <property type="match status" value="1"/>
</dbReference>
<feature type="transmembrane region" description="Helical" evidence="1">
    <location>
        <begin position="68"/>
        <end position="89"/>
    </location>
</feature>
<dbReference type="EMBL" id="LT629745">
    <property type="protein sequence ID" value="SDR68836.1"/>
    <property type="molecule type" value="Genomic_DNA"/>
</dbReference>
<proteinExistence type="predicted"/>
<name>A0A1H1L2T6_9FLAO</name>
<reference evidence="3 4" key="1">
    <citation type="submission" date="2016-10" db="EMBL/GenBank/DDBJ databases">
        <authorList>
            <person name="Varghese N."/>
            <person name="Submissions S."/>
        </authorList>
    </citation>
    <scope>NUCLEOTIDE SEQUENCE [LARGE SCALE GENOMIC DNA]</scope>
    <source>
        <strain evidence="3 4">Mar_2010_102</strain>
    </source>
</reference>
<keyword evidence="4" id="KW-1185">Reference proteome</keyword>
<evidence type="ECO:0000313" key="3">
    <source>
        <dbReference type="EMBL" id="SDR68836.1"/>
    </source>
</evidence>
<organism evidence="3 4">
    <name type="scientific">Christiangramia echinicola</name>
    <dbReference type="NCBI Taxonomy" id="279359"/>
    <lineage>
        <taxon>Bacteria</taxon>
        <taxon>Pseudomonadati</taxon>
        <taxon>Bacteroidota</taxon>
        <taxon>Flavobacteriia</taxon>
        <taxon>Flavobacteriales</taxon>
        <taxon>Flavobacteriaceae</taxon>
        <taxon>Christiangramia</taxon>
    </lineage>
</organism>
<dbReference type="PANTHER" id="PTHR12526">
    <property type="entry name" value="GLYCOSYLTRANSFERASE"/>
    <property type="match status" value="1"/>
</dbReference>
<keyword evidence="3" id="KW-0808">Transferase</keyword>
<dbReference type="Gene3D" id="3.40.50.2000">
    <property type="entry name" value="Glycogen Phosphorylase B"/>
    <property type="match status" value="2"/>
</dbReference>
<evidence type="ECO:0000256" key="1">
    <source>
        <dbReference type="SAM" id="Phobius"/>
    </source>
</evidence>
<evidence type="ECO:0000313" key="4">
    <source>
        <dbReference type="Proteomes" id="UP000198858"/>
    </source>
</evidence>